<evidence type="ECO:0000256" key="2">
    <source>
        <dbReference type="ARBA" id="ARBA00022448"/>
    </source>
</evidence>
<dbReference type="CDD" id="cd06173">
    <property type="entry name" value="MFS_MefA_like"/>
    <property type="match status" value="1"/>
</dbReference>
<dbReference type="OrthoDB" id="7283966at2"/>
<dbReference type="Gene3D" id="1.20.1250.20">
    <property type="entry name" value="MFS general substrate transporter like domains"/>
    <property type="match status" value="1"/>
</dbReference>
<feature type="domain" description="Major facilitator superfamily (MFS) profile" evidence="8">
    <location>
        <begin position="31"/>
        <end position="414"/>
    </location>
</feature>
<dbReference type="SUPFAM" id="SSF103473">
    <property type="entry name" value="MFS general substrate transporter"/>
    <property type="match status" value="1"/>
</dbReference>
<organism evidence="9 10">
    <name type="scientific">Bradyrhizobium centrolobii</name>
    <dbReference type="NCBI Taxonomy" id="1505087"/>
    <lineage>
        <taxon>Bacteria</taxon>
        <taxon>Pseudomonadati</taxon>
        <taxon>Pseudomonadota</taxon>
        <taxon>Alphaproteobacteria</taxon>
        <taxon>Hyphomicrobiales</taxon>
        <taxon>Nitrobacteraceae</taxon>
        <taxon>Bradyrhizobium</taxon>
    </lineage>
</organism>
<dbReference type="AlphaFoldDB" id="A0A176YHH5"/>
<feature type="transmembrane region" description="Helical" evidence="7">
    <location>
        <begin position="189"/>
        <end position="208"/>
    </location>
</feature>
<dbReference type="PANTHER" id="PTHR23513:SF9">
    <property type="entry name" value="ENTEROBACTIN EXPORTER ENTS"/>
    <property type="match status" value="1"/>
</dbReference>
<evidence type="ECO:0000259" key="8">
    <source>
        <dbReference type="PROSITE" id="PS50850"/>
    </source>
</evidence>
<keyword evidence="2" id="KW-0813">Transport</keyword>
<evidence type="ECO:0000256" key="5">
    <source>
        <dbReference type="ARBA" id="ARBA00022989"/>
    </source>
</evidence>
<feature type="transmembrane region" description="Helical" evidence="7">
    <location>
        <begin position="273"/>
        <end position="291"/>
    </location>
</feature>
<feature type="transmembrane region" description="Helical" evidence="7">
    <location>
        <begin position="383"/>
        <end position="406"/>
    </location>
</feature>
<dbReference type="RefSeq" id="WP_063703100.1">
    <property type="nucleotide sequence ID" value="NZ_LUUB01000078.1"/>
</dbReference>
<comment type="subcellular location">
    <subcellularLocation>
        <location evidence="1">Cell membrane</location>
        <topology evidence="1">Multi-pass membrane protein</topology>
    </subcellularLocation>
</comment>
<accession>A0A176YHH5</accession>
<dbReference type="GO" id="GO:0005886">
    <property type="term" value="C:plasma membrane"/>
    <property type="evidence" value="ECO:0007669"/>
    <property type="project" value="UniProtKB-SubCell"/>
</dbReference>
<evidence type="ECO:0000256" key="3">
    <source>
        <dbReference type="ARBA" id="ARBA00022475"/>
    </source>
</evidence>
<keyword evidence="10" id="KW-1185">Reference proteome</keyword>
<proteinExistence type="predicted"/>
<evidence type="ECO:0000256" key="7">
    <source>
        <dbReference type="SAM" id="Phobius"/>
    </source>
</evidence>
<dbReference type="Pfam" id="PF05977">
    <property type="entry name" value="MFS_3"/>
    <property type="match status" value="1"/>
</dbReference>
<evidence type="ECO:0000313" key="10">
    <source>
        <dbReference type="Proteomes" id="UP000076959"/>
    </source>
</evidence>
<keyword evidence="3" id="KW-1003">Cell membrane</keyword>
<dbReference type="STRING" id="1505087.AYJ54_20635"/>
<name>A0A176YHH5_9BRAD</name>
<keyword evidence="5 7" id="KW-1133">Transmembrane helix</keyword>
<dbReference type="InterPro" id="IPR020846">
    <property type="entry name" value="MFS_dom"/>
</dbReference>
<sequence length="420" mass="44254">MVQKVSREVSDERAVPANPPVSAGALLSHPAFLFFLLSRSLSRFSSQIAAVAIGWQIYDLTGSAFDLGMVGLVQFLPTALLVFVAGHAADRFERKRVVQLCQLVEAATALYLAVITYLGAVGEVQIFVATFVLGIAGAFESPTTAALLPLIAPQGSLQRATAISSGAAQVATITGPALGGLAYAIAPHLAYAVMVLFWILGMILTGFIQPRPQAVAKDTSADNIFAGVRFIRSNPAILGTISLDLFAVLFGGVTALLPIYARDILQTGPVGLGVLRAAPAVGALLMTMVLARHAISRHVGMRMFQAVIMFGIATVVFALSSWMWLSVLSLAVLGAADTVSVVIRFSLVQLATPDEMRGRVGAVNFLFINASNQLGQFESGLTAALFGAMPAAVLGGVCTIAVALLWMKLFPSLRQVERLE</sequence>
<dbReference type="GO" id="GO:0022857">
    <property type="term" value="F:transmembrane transporter activity"/>
    <property type="evidence" value="ECO:0007669"/>
    <property type="project" value="InterPro"/>
</dbReference>
<feature type="transmembrane region" description="Helical" evidence="7">
    <location>
        <begin position="236"/>
        <end position="261"/>
    </location>
</feature>
<dbReference type="PANTHER" id="PTHR23513">
    <property type="entry name" value="INTEGRAL MEMBRANE EFFLUX PROTEIN-RELATED"/>
    <property type="match status" value="1"/>
</dbReference>
<dbReference type="EMBL" id="LUUB01000078">
    <property type="protein sequence ID" value="OAF06094.1"/>
    <property type="molecule type" value="Genomic_DNA"/>
</dbReference>
<protein>
    <submittedName>
        <fullName evidence="9">MFS transporter</fullName>
    </submittedName>
</protein>
<evidence type="ECO:0000313" key="9">
    <source>
        <dbReference type="EMBL" id="OAF06094.1"/>
    </source>
</evidence>
<feature type="transmembrane region" description="Helical" evidence="7">
    <location>
        <begin position="303"/>
        <end position="325"/>
    </location>
</feature>
<keyword evidence="4 7" id="KW-0812">Transmembrane</keyword>
<dbReference type="InterPro" id="IPR010290">
    <property type="entry name" value="TM_effector"/>
</dbReference>
<dbReference type="PROSITE" id="PS50850">
    <property type="entry name" value="MFS"/>
    <property type="match status" value="1"/>
</dbReference>
<gene>
    <name evidence="9" type="ORF">AYJ54_20635</name>
</gene>
<keyword evidence="6 7" id="KW-0472">Membrane</keyword>
<dbReference type="InterPro" id="IPR036259">
    <property type="entry name" value="MFS_trans_sf"/>
</dbReference>
<dbReference type="Proteomes" id="UP000076959">
    <property type="component" value="Unassembled WGS sequence"/>
</dbReference>
<evidence type="ECO:0000256" key="1">
    <source>
        <dbReference type="ARBA" id="ARBA00004651"/>
    </source>
</evidence>
<evidence type="ECO:0000256" key="4">
    <source>
        <dbReference type="ARBA" id="ARBA00022692"/>
    </source>
</evidence>
<reference evidence="9 10" key="1">
    <citation type="submission" date="2016-03" db="EMBL/GenBank/DDBJ databases">
        <title>Draft Genome Sequence of the Strain BR 10245 (Bradyrhizobium sp.) isolated from nodules of Centrolobium paraense.</title>
        <authorList>
            <person name="Simoes-Araujo J.L.Sr."/>
            <person name="Barauna A.C."/>
            <person name="Silva K."/>
            <person name="Zilli J.E."/>
        </authorList>
    </citation>
    <scope>NUCLEOTIDE SEQUENCE [LARGE SCALE GENOMIC DNA]</scope>
    <source>
        <strain evidence="9 10">BR 10245</strain>
    </source>
</reference>
<evidence type="ECO:0000256" key="6">
    <source>
        <dbReference type="ARBA" id="ARBA00023136"/>
    </source>
</evidence>
<feature type="transmembrane region" description="Helical" evidence="7">
    <location>
        <begin position="67"/>
        <end position="88"/>
    </location>
</feature>
<comment type="caution">
    <text evidence="9">The sequence shown here is derived from an EMBL/GenBank/DDBJ whole genome shotgun (WGS) entry which is preliminary data.</text>
</comment>